<feature type="domain" description="FAS1" evidence="2">
    <location>
        <begin position="383"/>
        <end position="530"/>
    </location>
</feature>
<evidence type="ECO:0000313" key="4">
    <source>
        <dbReference type="Proteomes" id="UP000283509"/>
    </source>
</evidence>
<dbReference type="PROSITE" id="PS50213">
    <property type="entry name" value="FAS1"/>
    <property type="match status" value="4"/>
</dbReference>
<accession>A0A3R7NF79</accession>
<feature type="region of interest" description="Disordered" evidence="1">
    <location>
        <begin position="262"/>
        <end position="291"/>
    </location>
</feature>
<gene>
    <name evidence="3" type="ORF">C7M84_010760</name>
</gene>
<dbReference type="Proteomes" id="UP000283509">
    <property type="component" value="Unassembled WGS sequence"/>
</dbReference>
<dbReference type="InterPro" id="IPR000782">
    <property type="entry name" value="FAS1_domain"/>
</dbReference>
<evidence type="ECO:0000313" key="3">
    <source>
        <dbReference type="EMBL" id="ROT85601.1"/>
    </source>
</evidence>
<reference evidence="3 4" key="1">
    <citation type="submission" date="2018-04" db="EMBL/GenBank/DDBJ databases">
        <authorList>
            <person name="Zhang X."/>
            <person name="Yuan J."/>
            <person name="Li F."/>
            <person name="Xiang J."/>
        </authorList>
    </citation>
    <scope>NUCLEOTIDE SEQUENCE [LARGE SCALE GENOMIC DNA]</scope>
    <source>
        <tissue evidence="3">Muscle</tissue>
    </source>
</reference>
<dbReference type="GO" id="GO:0007155">
    <property type="term" value="P:cell adhesion"/>
    <property type="evidence" value="ECO:0007669"/>
    <property type="project" value="TreeGrafter"/>
</dbReference>
<keyword evidence="4" id="KW-1185">Reference proteome</keyword>
<feature type="non-terminal residue" evidence="3">
    <location>
        <position position="1"/>
    </location>
</feature>
<dbReference type="PANTHER" id="PTHR10900">
    <property type="entry name" value="PERIOSTIN-RELATED"/>
    <property type="match status" value="1"/>
</dbReference>
<reference evidence="3 4" key="2">
    <citation type="submission" date="2019-01" db="EMBL/GenBank/DDBJ databases">
        <title>The decoding of complex shrimp genome reveals the adaptation for benthos swimmer, frequently molting mechanism and breeding impact on genome.</title>
        <authorList>
            <person name="Sun Y."/>
            <person name="Gao Y."/>
            <person name="Yu Y."/>
        </authorList>
    </citation>
    <scope>NUCLEOTIDE SEQUENCE [LARGE SCALE GENOMIC DNA]</scope>
    <source>
        <tissue evidence="3">Muscle</tissue>
    </source>
</reference>
<dbReference type="SMART" id="SM00554">
    <property type="entry name" value="FAS1"/>
    <property type="match status" value="4"/>
</dbReference>
<organism evidence="3 4">
    <name type="scientific">Penaeus vannamei</name>
    <name type="common">Whiteleg shrimp</name>
    <name type="synonym">Litopenaeus vannamei</name>
    <dbReference type="NCBI Taxonomy" id="6689"/>
    <lineage>
        <taxon>Eukaryota</taxon>
        <taxon>Metazoa</taxon>
        <taxon>Ecdysozoa</taxon>
        <taxon>Arthropoda</taxon>
        <taxon>Crustacea</taxon>
        <taxon>Multicrustacea</taxon>
        <taxon>Malacostraca</taxon>
        <taxon>Eumalacostraca</taxon>
        <taxon>Eucarida</taxon>
        <taxon>Decapoda</taxon>
        <taxon>Dendrobranchiata</taxon>
        <taxon>Penaeoidea</taxon>
        <taxon>Penaeidae</taxon>
        <taxon>Penaeus</taxon>
    </lineage>
</organism>
<dbReference type="AlphaFoldDB" id="A0A3R7NF79"/>
<dbReference type="InterPro" id="IPR050904">
    <property type="entry name" value="Adhesion/Biosynth-related"/>
</dbReference>
<dbReference type="GO" id="GO:0030198">
    <property type="term" value="P:extracellular matrix organization"/>
    <property type="evidence" value="ECO:0007669"/>
    <property type="project" value="TreeGrafter"/>
</dbReference>
<dbReference type="Pfam" id="PF02469">
    <property type="entry name" value="Fasciclin"/>
    <property type="match status" value="4"/>
</dbReference>
<dbReference type="PANTHER" id="PTHR10900:SF77">
    <property type="entry name" value="FI19380P1"/>
    <property type="match status" value="1"/>
</dbReference>
<dbReference type="InterPro" id="IPR036378">
    <property type="entry name" value="FAS1_dom_sf"/>
</dbReference>
<feature type="domain" description="FAS1" evidence="2">
    <location>
        <begin position="238"/>
        <end position="379"/>
    </location>
</feature>
<proteinExistence type="predicted"/>
<feature type="compositionally biased region" description="Basic and acidic residues" evidence="1">
    <location>
        <begin position="270"/>
        <end position="280"/>
    </location>
</feature>
<dbReference type="GO" id="GO:0031012">
    <property type="term" value="C:extracellular matrix"/>
    <property type="evidence" value="ECO:0007669"/>
    <property type="project" value="TreeGrafter"/>
</dbReference>
<dbReference type="GO" id="GO:0050839">
    <property type="term" value="F:cell adhesion molecule binding"/>
    <property type="evidence" value="ECO:0007669"/>
    <property type="project" value="TreeGrafter"/>
</dbReference>
<dbReference type="Gene3D" id="2.30.180.10">
    <property type="entry name" value="FAS1 domain"/>
    <property type="match status" value="4"/>
</dbReference>
<dbReference type="SUPFAM" id="SSF82153">
    <property type="entry name" value="FAS1 domain"/>
    <property type="match status" value="4"/>
</dbReference>
<protein>
    <submittedName>
        <fullName evidence="3">Transforming growth factor-beta-induced protein ig-h3</fullName>
    </submittedName>
</protein>
<dbReference type="GO" id="GO:0005615">
    <property type="term" value="C:extracellular space"/>
    <property type="evidence" value="ECO:0007669"/>
    <property type="project" value="TreeGrafter"/>
</dbReference>
<comment type="caution">
    <text evidence="3">The sequence shown here is derived from an EMBL/GenBank/DDBJ whole genome shotgun (WGS) entry which is preliminary data.</text>
</comment>
<evidence type="ECO:0000256" key="1">
    <source>
        <dbReference type="SAM" id="MobiDB-lite"/>
    </source>
</evidence>
<dbReference type="OrthoDB" id="286301at2759"/>
<name>A0A3R7NF79_PENVA</name>
<feature type="domain" description="FAS1" evidence="2">
    <location>
        <begin position="534"/>
        <end position="670"/>
    </location>
</feature>
<sequence length="700" mass="78110">PNVCVDQEEIDEGRTDVDAGQASSSGSSFIFSFGQMEVTSCQETADKYTCTTKTSRRGINKTVKVTYRCCHGFAKTPSGCSRVQLQDLPETLQNIGATDFLSLTKSVNMEKILRENITLFVPSNEAMQEFTVDLEAENEFDNGLDENRTFNEVVYRRRRSIDTQELVLAHVTKGVHYSGDLQDEQVLNSMAKGSTLRVNTYSTLPPTATINCARIVGINQHSANGVVHTIDRVLRPVTRTLAELVESRPEFSILRQRECGVDSEREEEIPDPRRHDEDPAGARAADPLRPNRRRLRERVSLEGLLEGSACLDAVIKSHILPNVICSAAVQGKARTVNLLDGYLMLEKTEDNEIFVGDAEVLERDVVGTNGVLHVVSGPLMPQEAKPLLEVLEAHNLTRFMDLLEAADMLDELKDLTDVTVFAPSNRAVDEIPEEVLENIINDPDRLREILQYHMATPTLKASDISNNHIATTRADHPLRINLYSRSPLLSGLISMGRRHPSVRMTAGCSHVSALDSRACGAVVHVVEKMLVVPKVNVMDLLESNEDFSIFTKMLKDTGLNETLVEDGPFTVLAPSDHVFRILPEEELNQLLEDQELQQQLVTQHIMEEHLCCTGINPNTWLFMDHKRTLNGSPIHVRRTNSGRLMAGPARITHCSSPTRNGLVHTVSHLLMNIHRHRMDDDEDCDRRQVFSSPGLGLLFG</sequence>
<feature type="domain" description="FAS1" evidence="2">
    <location>
        <begin position="84"/>
        <end position="234"/>
    </location>
</feature>
<dbReference type="EMBL" id="QCYY01000237">
    <property type="protein sequence ID" value="ROT85601.1"/>
    <property type="molecule type" value="Genomic_DNA"/>
</dbReference>
<evidence type="ECO:0000259" key="2">
    <source>
        <dbReference type="PROSITE" id="PS50213"/>
    </source>
</evidence>